<keyword evidence="4" id="KW-0548">Nucleotidyltransferase</keyword>
<name>A0A914YAF7_9BILA</name>
<proteinExistence type="inferred from homology"/>
<dbReference type="EC" id="2.7.7.7" evidence="2"/>
<dbReference type="PANTHER" id="PTHR33568">
    <property type="entry name" value="DNA POLYMERASE"/>
    <property type="match status" value="1"/>
</dbReference>
<protein>
    <recommendedName>
        <fullName evidence="2">DNA-directed DNA polymerase</fullName>
        <ecNumber evidence="2">2.7.7.7</ecNumber>
    </recommendedName>
</protein>
<feature type="domain" description="DNA-directed DNA polymerase family B mitochondria/virus" evidence="9">
    <location>
        <begin position="112"/>
        <end position="266"/>
    </location>
</feature>
<keyword evidence="7" id="KW-0238">DNA-binding</keyword>
<dbReference type="InterPro" id="IPR004868">
    <property type="entry name" value="DNA-dir_DNA_pol_B_mt/vir"/>
</dbReference>
<evidence type="ECO:0000313" key="10">
    <source>
        <dbReference type="Proteomes" id="UP000887577"/>
    </source>
</evidence>
<dbReference type="InterPro" id="IPR043502">
    <property type="entry name" value="DNA/RNA_pol_sf"/>
</dbReference>
<keyword evidence="3" id="KW-0808">Transferase</keyword>
<evidence type="ECO:0000259" key="9">
    <source>
        <dbReference type="Pfam" id="PF03175"/>
    </source>
</evidence>
<dbReference type="SUPFAM" id="SSF56672">
    <property type="entry name" value="DNA/RNA polymerases"/>
    <property type="match status" value="1"/>
</dbReference>
<sequence length="308" mass="35502">MENIKSPEQISKLMELLEIQMVKLSNVWSTILATIMGIQNVTIQQMFNWRNTGWCTVSGNNRAQKKIEAILKCKVEIFWDCEFKTKLKGSSKLSKFYNSIVLPQRIKLRDTALKGGRVECFRLHYKCREEEEIRYIDIVSLYPWVGFASYISFPLGNPVVYTSESFNGHVWKEPGDNKYKGFILCKVLAPQGLDLPLLAYKSQNVERSWTATYTHDELNESLLLGYIVLEIYEVWNYERWSTPGGKDDLFGKYVNTFVALKCEASGYPCKESERETYIASYMEKEGVQLNPANVQFNPGKKSSCQTYG</sequence>
<evidence type="ECO:0000256" key="8">
    <source>
        <dbReference type="ARBA" id="ARBA00049244"/>
    </source>
</evidence>
<dbReference type="Proteomes" id="UP000887577">
    <property type="component" value="Unplaced"/>
</dbReference>
<evidence type="ECO:0000256" key="4">
    <source>
        <dbReference type="ARBA" id="ARBA00022695"/>
    </source>
</evidence>
<dbReference type="PANTHER" id="PTHR33568:SF3">
    <property type="entry name" value="DNA-DIRECTED DNA POLYMERASE"/>
    <property type="match status" value="1"/>
</dbReference>
<evidence type="ECO:0000256" key="3">
    <source>
        <dbReference type="ARBA" id="ARBA00022679"/>
    </source>
</evidence>
<dbReference type="GO" id="GO:0003887">
    <property type="term" value="F:DNA-directed DNA polymerase activity"/>
    <property type="evidence" value="ECO:0007669"/>
    <property type="project" value="UniProtKB-KW"/>
</dbReference>
<dbReference type="AlphaFoldDB" id="A0A914YAF7"/>
<evidence type="ECO:0000256" key="6">
    <source>
        <dbReference type="ARBA" id="ARBA00022932"/>
    </source>
</evidence>
<dbReference type="GO" id="GO:0003677">
    <property type="term" value="F:DNA binding"/>
    <property type="evidence" value="ECO:0007669"/>
    <property type="project" value="UniProtKB-KW"/>
</dbReference>
<organism evidence="10 11">
    <name type="scientific">Panagrolaimus superbus</name>
    <dbReference type="NCBI Taxonomy" id="310955"/>
    <lineage>
        <taxon>Eukaryota</taxon>
        <taxon>Metazoa</taxon>
        <taxon>Ecdysozoa</taxon>
        <taxon>Nematoda</taxon>
        <taxon>Chromadorea</taxon>
        <taxon>Rhabditida</taxon>
        <taxon>Tylenchina</taxon>
        <taxon>Panagrolaimomorpha</taxon>
        <taxon>Panagrolaimoidea</taxon>
        <taxon>Panagrolaimidae</taxon>
        <taxon>Panagrolaimus</taxon>
    </lineage>
</organism>
<dbReference type="WBParaSite" id="PSU_v2.g16265.t1">
    <property type="protein sequence ID" value="PSU_v2.g16265.t1"/>
    <property type="gene ID" value="PSU_v2.g16265"/>
</dbReference>
<reference evidence="11" key="1">
    <citation type="submission" date="2022-11" db="UniProtKB">
        <authorList>
            <consortium name="WormBaseParasite"/>
        </authorList>
    </citation>
    <scope>IDENTIFICATION</scope>
</reference>
<comment type="catalytic activity">
    <reaction evidence="8">
        <text>DNA(n) + a 2'-deoxyribonucleoside 5'-triphosphate = DNA(n+1) + diphosphate</text>
        <dbReference type="Rhea" id="RHEA:22508"/>
        <dbReference type="Rhea" id="RHEA-COMP:17339"/>
        <dbReference type="Rhea" id="RHEA-COMP:17340"/>
        <dbReference type="ChEBI" id="CHEBI:33019"/>
        <dbReference type="ChEBI" id="CHEBI:61560"/>
        <dbReference type="ChEBI" id="CHEBI:173112"/>
        <dbReference type="EC" id="2.7.7.7"/>
    </reaction>
</comment>
<keyword evidence="5" id="KW-0235">DNA replication</keyword>
<comment type="similarity">
    <text evidence="1">Belongs to the DNA polymerase type-B family.</text>
</comment>
<evidence type="ECO:0000256" key="1">
    <source>
        <dbReference type="ARBA" id="ARBA00005755"/>
    </source>
</evidence>
<evidence type="ECO:0000256" key="5">
    <source>
        <dbReference type="ARBA" id="ARBA00022705"/>
    </source>
</evidence>
<evidence type="ECO:0000256" key="7">
    <source>
        <dbReference type="ARBA" id="ARBA00023125"/>
    </source>
</evidence>
<dbReference type="GO" id="GO:0006260">
    <property type="term" value="P:DNA replication"/>
    <property type="evidence" value="ECO:0007669"/>
    <property type="project" value="UniProtKB-KW"/>
</dbReference>
<accession>A0A914YAF7</accession>
<dbReference type="Pfam" id="PF03175">
    <property type="entry name" value="DNA_pol_B_2"/>
    <property type="match status" value="1"/>
</dbReference>
<keyword evidence="6" id="KW-0239">DNA-directed DNA polymerase</keyword>
<dbReference type="GO" id="GO:0000166">
    <property type="term" value="F:nucleotide binding"/>
    <property type="evidence" value="ECO:0007669"/>
    <property type="project" value="InterPro"/>
</dbReference>
<keyword evidence="10" id="KW-1185">Reference proteome</keyword>
<evidence type="ECO:0000313" key="11">
    <source>
        <dbReference type="WBParaSite" id="PSU_v2.g16265.t1"/>
    </source>
</evidence>
<evidence type="ECO:0000256" key="2">
    <source>
        <dbReference type="ARBA" id="ARBA00012417"/>
    </source>
</evidence>